<comment type="caution">
    <text evidence="2">The sequence shown here is derived from an EMBL/GenBank/DDBJ whole genome shotgun (WGS) entry which is preliminary data.</text>
</comment>
<proteinExistence type="predicted"/>
<dbReference type="InParanoid" id="K1VWG1"/>
<reference evidence="2 3" key="1">
    <citation type="journal article" date="2012" name="Eukaryot. Cell">
        <title>Genome sequence of the Trichosporon asahii environmental strain CBS 8904.</title>
        <authorList>
            <person name="Yang R.Y."/>
            <person name="Li H.T."/>
            <person name="Zhu H."/>
            <person name="Zhou G.P."/>
            <person name="Wang M."/>
            <person name="Wang L."/>
        </authorList>
    </citation>
    <scope>NUCLEOTIDE SEQUENCE [LARGE SCALE GENOMIC DNA]</scope>
    <source>
        <strain evidence="2 3">CBS 8904</strain>
    </source>
</reference>
<organism evidence="2 3">
    <name type="scientific">Trichosporon asahii var. asahii (strain CBS 8904)</name>
    <name type="common">Yeast</name>
    <dbReference type="NCBI Taxonomy" id="1220162"/>
    <lineage>
        <taxon>Eukaryota</taxon>
        <taxon>Fungi</taxon>
        <taxon>Dikarya</taxon>
        <taxon>Basidiomycota</taxon>
        <taxon>Agaricomycotina</taxon>
        <taxon>Tremellomycetes</taxon>
        <taxon>Trichosporonales</taxon>
        <taxon>Trichosporonaceae</taxon>
        <taxon>Trichosporon</taxon>
    </lineage>
</organism>
<dbReference type="HOGENOM" id="CLU_712100_0_0_1"/>
<dbReference type="EMBL" id="AMBO01000187">
    <property type="protein sequence ID" value="EKD04891.1"/>
    <property type="molecule type" value="Genomic_DNA"/>
</dbReference>
<keyword evidence="3" id="KW-1185">Reference proteome</keyword>
<protein>
    <submittedName>
        <fullName evidence="2">Uncharacterized protein</fullName>
    </submittedName>
</protein>
<sequence>MREHPLTHSPVLHQVRQNTDTAQPAVSFARETKYGDPFTTQLRASGAVWKRLPGTAPVQIAFPEVDWMLLRSDHGWAALQYEILMRSHVDVPEDMEVRIDSEQVVEYAIIPSNDPEPMVRWYVGDIYGFGSTPTGRHLSEEGPSNFARSVHLKKGRHALLVRGLYEIRMFGDPKDQPPKIKIDFKLWPRKQQSGLVLEPGVDMFPDILQGQYAGDVFAVGVRLPPNVEPVTIDIESEHAKAALPRYQLLPGQTRAIPDGRRTLRSVRRAWGLSDKTKAAGPAAETSGETNSGVGNPASKARGPDEIAFNPQGRAGLSKARRGTTRIPLYGPRPQSVLTLEARGMSSMLYDLHTDLPLCRAMHEVGWPAGRLGSTEQEQGAEMEFIKLV</sequence>
<name>K1VWG1_TRIAC</name>
<gene>
    <name evidence="2" type="ORF">A1Q2_00837</name>
</gene>
<dbReference type="AlphaFoldDB" id="K1VWG1"/>
<evidence type="ECO:0000313" key="3">
    <source>
        <dbReference type="Proteomes" id="UP000006757"/>
    </source>
</evidence>
<dbReference type="STRING" id="1220162.K1VWG1"/>
<feature type="region of interest" description="Disordered" evidence="1">
    <location>
        <begin position="274"/>
        <end position="329"/>
    </location>
</feature>
<dbReference type="OrthoDB" id="449091at2759"/>
<dbReference type="eggNOG" id="ENOG502QS8J">
    <property type="taxonomic scope" value="Eukaryota"/>
</dbReference>
<accession>K1VWG1</accession>
<evidence type="ECO:0000256" key="1">
    <source>
        <dbReference type="SAM" id="MobiDB-lite"/>
    </source>
</evidence>
<dbReference type="Proteomes" id="UP000006757">
    <property type="component" value="Unassembled WGS sequence"/>
</dbReference>
<evidence type="ECO:0000313" key="2">
    <source>
        <dbReference type="EMBL" id="EKD04891.1"/>
    </source>
</evidence>